<gene>
    <name evidence="3" type="ORF">TsocGM_22455</name>
</gene>
<accession>A0A432MDZ9</accession>
<reference evidence="3 4" key="2">
    <citation type="submission" date="2019-01" db="EMBL/GenBank/DDBJ databases">
        <title>Tautonia sociabilis, a novel thermotolerant planctomycete of Isosphaeraceae family, isolated from a 4000 m deep subterranean habitat.</title>
        <authorList>
            <person name="Kovaleva O.L."/>
            <person name="Elcheninov A.G."/>
            <person name="Van Heerden E."/>
            <person name="Toshchakov S.V."/>
            <person name="Novikov A."/>
            <person name="Bonch-Osmolovskaya E.A."/>
            <person name="Kublanov I.V."/>
        </authorList>
    </citation>
    <scope>NUCLEOTIDE SEQUENCE [LARGE SCALE GENOMIC DNA]</scope>
    <source>
        <strain evidence="3 4">GM2012</strain>
    </source>
</reference>
<comment type="caution">
    <text evidence="3">The sequence shown here is derived from an EMBL/GenBank/DDBJ whole genome shotgun (WGS) entry which is preliminary data.</text>
</comment>
<dbReference type="NCBIfam" id="TIGR02246">
    <property type="entry name" value="SgcJ/EcaC family oxidoreductase"/>
    <property type="match status" value="1"/>
</dbReference>
<name>A0A432MDZ9_9BACT</name>
<proteinExistence type="predicted"/>
<dbReference type="AlphaFoldDB" id="A0A432MDZ9"/>
<dbReference type="InterPro" id="IPR032710">
    <property type="entry name" value="NTF2-like_dom_sf"/>
</dbReference>
<dbReference type="Gene3D" id="3.10.450.50">
    <property type="match status" value="1"/>
</dbReference>
<dbReference type="RefSeq" id="WP_126727700.1">
    <property type="nucleotide sequence ID" value="NZ_RYZH01000062.1"/>
</dbReference>
<dbReference type="InterPro" id="IPR011944">
    <property type="entry name" value="Steroid_delta5-4_isomerase"/>
</dbReference>
<evidence type="ECO:0000313" key="4">
    <source>
        <dbReference type="Proteomes" id="UP000280296"/>
    </source>
</evidence>
<dbReference type="InterPro" id="IPR027843">
    <property type="entry name" value="DUF4440"/>
</dbReference>
<dbReference type="SUPFAM" id="SSF54427">
    <property type="entry name" value="NTF2-like"/>
    <property type="match status" value="1"/>
</dbReference>
<evidence type="ECO:0000313" key="3">
    <source>
        <dbReference type="EMBL" id="RUL83314.1"/>
    </source>
</evidence>
<dbReference type="Pfam" id="PF14534">
    <property type="entry name" value="DUF4440"/>
    <property type="match status" value="1"/>
</dbReference>
<protein>
    <submittedName>
        <fullName evidence="3">SgcJ/EcaC family oxidoreductase</fullName>
    </submittedName>
</protein>
<feature type="domain" description="DUF4440" evidence="2">
    <location>
        <begin position="59"/>
        <end position="167"/>
    </location>
</feature>
<dbReference type="OrthoDB" id="263788at2"/>
<sequence length="321" mass="35018">MPARLGLSTGHWPAFLLVGAIASTGVVAMPVQEDEAPPSGEETAPEGSPGAREQDREAIRSVMRSFEEAFEARDAEALAAHWTEEGELRTDSGELVRGRSAIRQAFSAFFAQAPEVSADVRPEALRFLSSGSAVEEGTVAVRRGPTRSETRASYRALLVREEGAWLLAQLIESAADAPSIEDLAWLIGDWASEVGEGTEIRTSYAWVPNKKFIQSRFSIKDQGLELSGMQVIGVDPAFGTIHTWTFGVDGGVGEADWYEDGGHWVLDAAGTLPDGRTLFETNILRRIDDDMFTWQSVDRLLDDVELPDLPPVKVTRVSTEE</sequence>
<organism evidence="3 4">
    <name type="scientific">Tautonia sociabilis</name>
    <dbReference type="NCBI Taxonomy" id="2080755"/>
    <lineage>
        <taxon>Bacteria</taxon>
        <taxon>Pseudomonadati</taxon>
        <taxon>Planctomycetota</taxon>
        <taxon>Planctomycetia</taxon>
        <taxon>Isosphaerales</taxon>
        <taxon>Isosphaeraceae</taxon>
        <taxon>Tautonia</taxon>
    </lineage>
</organism>
<dbReference type="Proteomes" id="UP000280296">
    <property type="component" value="Unassembled WGS sequence"/>
</dbReference>
<keyword evidence="4" id="KW-1185">Reference proteome</keyword>
<feature type="region of interest" description="Disordered" evidence="1">
    <location>
        <begin position="33"/>
        <end position="54"/>
    </location>
</feature>
<evidence type="ECO:0000256" key="1">
    <source>
        <dbReference type="SAM" id="MobiDB-lite"/>
    </source>
</evidence>
<evidence type="ECO:0000259" key="2">
    <source>
        <dbReference type="Pfam" id="PF14534"/>
    </source>
</evidence>
<reference evidence="3 4" key="1">
    <citation type="submission" date="2018-12" db="EMBL/GenBank/DDBJ databases">
        <authorList>
            <person name="Toschakov S.V."/>
        </authorList>
    </citation>
    <scope>NUCLEOTIDE SEQUENCE [LARGE SCALE GENOMIC DNA]</scope>
    <source>
        <strain evidence="3 4">GM2012</strain>
    </source>
</reference>
<dbReference type="EMBL" id="RYZH01000062">
    <property type="protein sequence ID" value="RUL83314.1"/>
    <property type="molecule type" value="Genomic_DNA"/>
</dbReference>